<sequence length="96" mass="10839">MNGYTSATQTFKEKYFDWNPMKLPANLPTYSFEIPWDGIQGKRYESGKKQLTRVASREGVGGGSRDGGEGMIHLTHIHPLLNFEIPQNGIQGKRQE</sequence>
<organism evidence="1 2">
    <name type="scientific">Holothuria leucospilota</name>
    <name type="common">Black long sea cucumber</name>
    <name type="synonym">Mertensiothuria leucospilota</name>
    <dbReference type="NCBI Taxonomy" id="206669"/>
    <lineage>
        <taxon>Eukaryota</taxon>
        <taxon>Metazoa</taxon>
        <taxon>Echinodermata</taxon>
        <taxon>Eleutherozoa</taxon>
        <taxon>Echinozoa</taxon>
        <taxon>Holothuroidea</taxon>
        <taxon>Aspidochirotacea</taxon>
        <taxon>Aspidochirotida</taxon>
        <taxon>Holothuriidae</taxon>
        <taxon>Holothuria</taxon>
    </lineage>
</organism>
<comment type="caution">
    <text evidence="1">The sequence shown here is derived from an EMBL/GenBank/DDBJ whole genome shotgun (WGS) entry which is preliminary data.</text>
</comment>
<dbReference type="AlphaFoldDB" id="A0A9Q0Y8U1"/>
<dbReference type="Proteomes" id="UP001152320">
    <property type="component" value="Unassembled WGS sequence"/>
</dbReference>
<gene>
    <name evidence="1" type="ORF">HOLleu_44470</name>
</gene>
<keyword evidence="2" id="KW-1185">Reference proteome</keyword>
<proteinExistence type="predicted"/>
<accession>A0A9Q0Y8U1</accession>
<evidence type="ECO:0000313" key="2">
    <source>
        <dbReference type="Proteomes" id="UP001152320"/>
    </source>
</evidence>
<name>A0A9Q0Y8U1_HOLLE</name>
<protein>
    <submittedName>
        <fullName evidence="1">Uncharacterized protein</fullName>
    </submittedName>
</protein>
<dbReference type="EMBL" id="JAIZAY010000912">
    <property type="protein sequence ID" value="KAJ8017863.1"/>
    <property type="molecule type" value="Genomic_DNA"/>
</dbReference>
<reference evidence="1" key="1">
    <citation type="submission" date="2021-10" db="EMBL/GenBank/DDBJ databases">
        <title>Tropical sea cucumber genome reveals ecological adaptation and Cuvierian tubules defense mechanism.</title>
        <authorList>
            <person name="Chen T."/>
        </authorList>
    </citation>
    <scope>NUCLEOTIDE SEQUENCE</scope>
    <source>
        <strain evidence="1">Nanhai2018</strain>
        <tissue evidence="1">Muscle</tissue>
    </source>
</reference>
<evidence type="ECO:0000313" key="1">
    <source>
        <dbReference type="EMBL" id="KAJ8017863.1"/>
    </source>
</evidence>